<dbReference type="OrthoDB" id="5837037at2759"/>
<keyword evidence="3" id="KW-1185">Reference proteome</keyword>
<evidence type="ECO:0000256" key="1">
    <source>
        <dbReference type="SAM" id="Phobius"/>
    </source>
</evidence>
<feature type="transmembrane region" description="Helical" evidence="1">
    <location>
        <begin position="178"/>
        <end position="209"/>
    </location>
</feature>
<dbReference type="EMBL" id="UZAH01026381">
    <property type="protein sequence ID" value="VDO79789.1"/>
    <property type="molecule type" value="Genomic_DNA"/>
</dbReference>
<dbReference type="AlphaFoldDB" id="A0A3P7YRB4"/>
<organism evidence="2">
    <name type="scientific">Heligmosomoides polygyrus</name>
    <name type="common">Parasitic roundworm</name>
    <dbReference type="NCBI Taxonomy" id="6339"/>
    <lineage>
        <taxon>Eukaryota</taxon>
        <taxon>Metazoa</taxon>
        <taxon>Ecdysozoa</taxon>
        <taxon>Nematoda</taxon>
        <taxon>Chromadorea</taxon>
        <taxon>Rhabditida</taxon>
        <taxon>Rhabditina</taxon>
        <taxon>Rhabditomorpha</taxon>
        <taxon>Strongyloidea</taxon>
        <taxon>Heligmosomidae</taxon>
        <taxon>Heligmosomoides</taxon>
    </lineage>
</organism>
<feature type="transmembrane region" description="Helical" evidence="1">
    <location>
        <begin position="130"/>
        <end position="149"/>
    </location>
</feature>
<accession>A0A3P7YRB4</accession>
<feature type="transmembrane region" description="Helical" evidence="1">
    <location>
        <begin position="64"/>
        <end position="81"/>
    </location>
</feature>
<evidence type="ECO:0000313" key="4">
    <source>
        <dbReference type="WBParaSite" id="HPBE_0000923201-mRNA-1"/>
    </source>
</evidence>
<proteinExistence type="predicted"/>
<keyword evidence="1" id="KW-0812">Transmembrane</keyword>
<protein>
    <submittedName>
        <fullName evidence="4">G_PROTEIN_RECEP_F1_2 domain-containing protein</fullName>
    </submittedName>
</protein>
<sequence>MTVDYEAIYANFSGDFDMVVLVERYYLPDVYVYLPFHSLSLACVLVMLLSLARNRHMQHRPKQMFLFSCSFFALAALYNFATDISYLIMLDRQMTVQQCSTIRNFIQNPIAVQGLVDAVDRYLIIFDHEMLHPVTLTTVVAIALYFLIYRKITKHVQRQHTSNAGSLTHQQYYRDRSLVSFFFVCCTIPVILLTPTIAVTIVSGVFGLYNKVSGSFSPHSTVSHIYGTFRSLR</sequence>
<dbReference type="Proteomes" id="UP000050761">
    <property type="component" value="Unassembled WGS sequence"/>
</dbReference>
<keyword evidence="1" id="KW-1133">Transmembrane helix</keyword>
<feature type="transmembrane region" description="Helical" evidence="1">
    <location>
        <begin position="30"/>
        <end position="52"/>
    </location>
</feature>
<reference evidence="2 3" key="1">
    <citation type="submission" date="2018-11" db="EMBL/GenBank/DDBJ databases">
        <authorList>
            <consortium name="Pathogen Informatics"/>
        </authorList>
    </citation>
    <scope>NUCLEOTIDE SEQUENCE [LARGE SCALE GENOMIC DNA]</scope>
</reference>
<keyword evidence="1" id="KW-0472">Membrane</keyword>
<name>A0A3P7YRB4_HELPZ</name>
<evidence type="ECO:0000313" key="2">
    <source>
        <dbReference type="EMBL" id="VDO79789.1"/>
    </source>
</evidence>
<evidence type="ECO:0000313" key="3">
    <source>
        <dbReference type="Proteomes" id="UP000050761"/>
    </source>
</evidence>
<reference evidence="4" key="2">
    <citation type="submission" date="2019-09" db="UniProtKB">
        <authorList>
            <consortium name="WormBaseParasite"/>
        </authorList>
    </citation>
    <scope>IDENTIFICATION</scope>
</reference>
<gene>
    <name evidence="2" type="ORF">HPBE_LOCUS9233</name>
</gene>
<dbReference type="WBParaSite" id="HPBE_0000923201-mRNA-1">
    <property type="protein sequence ID" value="HPBE_0000923201-mRNA-1"/>
    <property type="gene ID" value="HPBE_0000923201"/>
</dbReference>